<organism evidence="2 3">
    <name type="scientific">Moritella yayanosii</name>
    <dbReference type="NCBI Taxonomy" id="69539"/>
    <lineage>
        <taxon>Bacteria</taxon>
        <taxon>Pseudomonadati</taxon>
        <taxon>Pseudomonadota</taxon>
        <taxon>Gammaproteobacteria</taxon>
        <taxon>Alteromonadales</taxon>
        <taxon>Moritellaceae</taxon>
        <taxon>Moritella</taxon>
    </lineage>
</organism>
<dbReference type="Proteomes" id="UP000250163">
    <property type="component" value="Chromosome MORIYA"/>
</dbReference>
<reference evidence="3" key="1">
    <citation type="submission" date="2018-05" db="EMBL/GenBank/DDBJ databases">
        <authorList>
            <person name="Cea G.-C."/>
            <person name="William W."/>
        </authorList>
    </citation>
    <scope>NUCLEOTIDE SEQUENCE [LARGE SCALE GENOMIC DNA]</scope>
    <source>
        <strain evidence="3">DB21MT 5</strain>
    </source>
</reference>
<dbReference type="KEGG" id="mya:MORIYA_0888"/>
<evidence type="ECO:0000256" key="1">
    <source>
        <dbReference type="SAM" id="SignalP"/>
    </source>
</evidence>
<keyword evidence="3" id="KW-1185">Reference proteome</keyword>
<protein>
    <submittedName>
        <fullName evidence="2">Uncharacterized protein</fullName>
    </submittedName>
</protein>
<proteinExistence type="predicted"/>
<evidence type="ECO:0000313" key="2">
    <source>
        <dbReference type="EMBL" id="SQD77366.1"/>
    </source>
</evidence>
<accession>A0A330LMA4</accession>
<name>A0A330LMA4_9GAMM</name>
<dbReference type="RefSeq" id="WP_112712952.1">
    <property type="nucleotide sequence ID" value="NZ_LS483250.1"/>
</dbReference>
<dbReference type="AlphaFoldDB" id="A0A330LMA4"/>
<feature type="signal peptide" evidence="1">
    <location>
        <begin position="1"/>
        <end position="30"/>
    </location>
</feature>
<sequence>MKGLIHYKCTRLQLLIIPFVLLHGCATPPAAVSIQVSGITLISPPDKPVVQPRKLNFVFAYKQVRLTKSQRNRLLYLYDWQHGAIISYGKAKAESDYASLSIGHQRVQSVVQSLTENQEVIQITFDPLLPIDSVLIEEKLINNNRLITNEAIDLFDNARL</sequence>
<evidence type="ECO:0000313" key="3">
    <source>
        <dbReference type="Proteomes" id="UP000250163"/>
    </source>
</evidence>
<gene>
    <name evidence="2" type="ORF">MORIYA_0888</name>
</gene>
<dbReference type="EMBL" id="LS483250">
    <property type="protein sequence ID" value="SQD77366.1"/>
    <property type="molecule type" value="Genomic_DNA"/>
</dbReference>
<dbReference type="OrthoDB" id="6398996at2"/>
<feature type="chain" id="PRO_5016275381" evidence="1">
    <location>
        <begin position="31"/>
        <end position="160"/>
    </location>
</feature>
<keyword evidence="1" id="KW-0732">Signal</keyword>